<organism evidence="1">
    <name type="scientific">uncultured Sphingomonas sp</name>
    <dbReference type="NCBI Taxonomy" id="158754"/>
    <lineage>
        <taxon>Bacteria</taxon>
        <taxon>Pseudomonadati</taxon>
        <taxon>Pseudomonadota</taxon>
        <taxon>Alphaproteobacteria</taxon>
        <taxon>Sphingomonadales</taxon>
        <taxon>Sphingomonadaceae</taxon>
        <taxon>Sphingomonas</taxon>
        <taxon>environmental samples</taxon>
    </lineage>
</organism>
<sequence length="72" mass="8019">MSGAEKAFGALKSMLLVNEKFDAIHSEMKELSAELRDLAKSHSELGQRVARIEGVMEGYARAFADPRQLPER</sequence>
<name>A0A6J4SN71_9SPHN</name>
<dbReference type="EMBL" id="CADCWA010000014">
    <property type="protein sequence ID" value="CAA9498902.1"/>
    <property type="molecule type" value="Genomic_DNA"/>
</dbReference>
<protein>
    <submittedName>
        <fullName evidence="1">Uncharacterized protein</fullName>
    </submittedName>
</protein>
<proteinExistence type="predicted"/>
<accession>A0A6J4SN71</accession>
<evidence type="ECO:0000313" key="1">
    <source>
        <dbReference type="EMBL" id="CAA9498902.1"/>
    </source>
</evidence>
<dbReference type="RefSeq" id="WP_294167532.1">
    <property type="nucleotide sequence ID" value="NZ_CADCWA010000014.1"/>
</dbReference>
<reference evidence="1" key="1">
    <citation type="submission" date="2020-02" db="EMBL/GenBank/DDBJ databases">
        <authorList>
            <person name="Meier V. D."/>
        </authorList>
    </citation>
    <scope>NUCLEOTIDE SEQUENCE</scope>
    <source>
        <strain evidence="1">AVDCRST_MAG31</strain>
    </source>
</reference>
<dbReference type="AlphaFoldDB" id="A0A6J4SN71"/>
<gene>
    <name evidence="1" type="ORF">AVDCRST_MAG31-241</name>
</gene>